<evidence type="ECO:0000313" key="6">
    <source>
        <dbReference type="EMBL" id="QDT90808.1"/>
    </source>
</evidence>
<dbReference type="EMBL" id="CP036343">
    <property type="protein sequence ID" value="QDT90808.1"/>
    <property type="molecule type" value="Genomic_DNA"/>
</dbReference>
<dbReference type="PRINTS" id="PR00411">
    <property type="entry name" value="PNDRDTASEI"/>
</dbReference>
<dbReference type="SUPFAM" id="SSF160996">
    <property type="entry name" value="HI0933 insert domain-like"/>
    <property type="match status" value="1"/>
</dbReference>
<dbReference type="Pfam" id="PF03486">
    <property type="entry name" value="HI0933_like"/>
    <property type="match status" value="1"/>
</dbReference>
<sequence length="428" mass="46655">MLRFLTPFISWTTRRRSRILAFHPRRRKLKVIVIGGGAAGFFGAIAAAENGHEVTILEAAASVLAKVRVSGGGRCNLTHSCFEPRELVNSYPRGGKALRGPFSRFQPTDTISWFESRGVQTKTESDGRMFPTTDDSATIVDCLQSAAEDAGAVIRLRANVSSIQKTDSLFLVTLQSGETMQADRILLATGGSRAGFELTSSLGHQIVPPVPSLFTFKVQDPRIENLPGVAVEHVDCQLVTDAKTFRQSGPILVTHWGLSGPAVLKLSAWAARELHDANYNATLRINWLAGSRAEKIRAQLNSFKAVHPKKTVDVACPWPLPKRLWKSLVDHAVGPQPVRWAELSKKATQALVTELSAGEFQVAGKGVFKEEFVTCGGVNLKEVDFRTLESRICPGLYFAGEILDIDGITGGFNFQNAWTTAWIAGNAM</sequence>
<evidence type="ECO:0000256" key="1">
    <source>
        <dbReference type="ARBA" id="ARBA00001974"/>
    </source>
</evidence>
<dbReference type="PRINTS" id="PR00368">
    <property type="entry name" value="FADPNR"/>
</dbReference>
<dbReference type="Pfam" id="PF22780">
    <property type="entry name" value="HI0933_like_1st"/>
    <property type="match status" value="1"/>
</dbReference>
<accession>A0A517VCT3</accession>
<dbReference type="Proteomes" id="UP000316855">
    <property type="component" value="Chromosome"/>
</dbReference>
<dbReference type="PANTHER" id="PTHR42887:SF2">
    <property type="entry name" value="OS12G0638800 PROTEIN"/>
    <property type="match status" value="1"/>
</dbReference>
<dbReference type="NCBIfam" id="TIGR00275">
    <property type="entry name" value="aminoacetone oxidase family FAD-binding enzyme"/>
    <property type="match status" value="1"/>
</dbReference>
<reference evidence="6 7" key="1">
    <citation type="submission" date="2019-02" db="EMBL/GenBank/DDBJ databases">
        <title>Deep-cultivation of Planctomycetes and their phenomic and genomic characterization uncovers novel biology.</title>
        <authorList>
            <person name="Wiegand S."/>
            <person name="Jogler M."/>
            <person name="Boedeker C."/>
            <person name="Pinto D."/>
            <person name="Vollmers J."/>
            <person name="Rivas-Marin E."/>
            <person name="Kohn T."/>
            <person name="Peeters S.H."/>
            <person name="Heuer A."/>
            <person name="Rast P."/>
            <person name="Oberbeckmann S."/>
            <person name="Bunk B."/>
            <person name="Jeske O."/>
            <person name="Meyerdierks A."/>
            <person name="Storesund J.E."/>
            <person name="Kallscheuer N."/>
            <person name="Luecker S."/>
            <person name="Lage O.M."/>
            <person name="Pohl T."/>
            <person name="Merkel B.J."/>
            <person name="Hornburger P."/>
            <person name="Mueller R.-W."/>
            <person name="Bruemmer F."/>
            <person name="Labrenz M."/>
            <person name="Spormann A.M."/>
            <person name="Op den Camp H."/>
            <person name="Overmann J."/>
            <person name="Amann R."/>
            <person name="Jetten M.S.M."/>
            <person name="Mascher T."/>
            <person name="Medema M.H."/>
            <person name="Devos D.P."/>
            <person name="Kaster A.-K."/>
            <person name="Ovreas L."/>
            <person name="Rohde M."/>
            <person name="Galperin M.Y."/>
            <person name="Jogler C."/>
        </authorList>
    </citation>
    <scope>NUCLEOTIDE SEQUENCE [LARGE SCALE GENOMIC DNA]</scope>
    <source>
        <strain evidence="6 7">Pan161</strain>
    </source>
</reference>
<keyword evidence="2" id="KW-0285">Flavoprotein</keyword>
<dbReference type="PANTHER" id="PTHR42887">
    <property type="entry name" value="OS12G0638800 PROTEIN"/>
    <property type="match status" value="1"/>
</dbReference>
<dbReference type="Gene3D" id="3.50.50.60">
    <property type="entry name" value="FAD/NAD(P)-binding domain"/>
    <property type="match status" value="1"/>
</dbReference>
<protein>
    <submittedName>
        <fullName evidence="6">Tricarballylate dehydrogenase</fullName>
    </submittedName>
</protein>
<dbReference type="InterPro" id="IPR036188">
    <property type="entry name" value="FAD/NAD-bd_sf"/>
</dbReference>
<dbReference type="AlphaFoldDB" id="A0A517VCT3"/>
<dbReference type="InterPro" id="IPR055178">
    <property type="entry name" value="RsdA/BaiN/AoA(So)-like_dom"/>
</dbReference>
<gene>
    <name evidence="6" type="ORF">Pan161_24620</name>
</gene>
<evidence type="ECO:0000256" key="2">
    <source>
        <dbReference type="ARBA" id="ARBA00022630"/>
    </source>
</evidence>
<evidence type="ECO:0000313" key="7">
    <source>
        <dbReference type="Proteomes" id="UP000316855"/>
    </source>
</evidence>
<name>A0A517VCT3_9PLAN</name>
<evidence type="ECO:0000256" key="3">
    <source>
        <dbReference type="ARBA" id="ARBA00022827"/>
    </source>
</evidence>
<dbReference type="InterPro" id="IPR023166">
    <property type="entry name" value="BaiN-like_dom_sf"/>
</dbReference>
<dbReference type="Gene3D" id="1.10.8.260">
    <property type="entry name" value="HI0933 insert domain-like"/>
    <property type="match status" value="1"/>
</dbReference>
<keyword evidence="3" id="KW-0274">FAD</keyword>
<keyword evidence="7" id="KW-1185">Reference proteome</keyword>
<feature type="domain" description="RsdA/BaiN/AoA(So)-like insert" evidence="5">
    <location>
        <begin position="210"/>
        <end position="373"/>
    </location>
</feature>
<evidence type="ECO:0000259" key="5">
    <source>
        <dbReference type="Pfam" id="PF22780"/>
    </source>
</evidence>
<dbReference type="SUPFAM" id="SSF51905">
    <property type="entry name" value="FAD/NAD(P)-binding domain"/>
    <property type="match status" value="1"/>
</dbReference>
<dbReference type="InterPro" id="IPR004792">
    <property type="entry name" value="BaiN-like"/>
</dbReference>
<organism evidence="6 7">
    <name type="scientific">Gimesia algae</name>
    <dbReference type="NCBI Taxonomy" id="2527971"/>
    <lineage>
        <taxon>Bacteria</taxon>
        <taxon>Pseudomonadati</taxon>
        <taxon>Planctomycetota</taxon>
        <taxon>Planctomycetia</taxon>
        <taxon>Planctomycetales</taxon>
        <taxon>Planctomycetaceae</taxon>
        <taxon>Gimesia</taxon>
    </lineage>
</organism>
<dbReference type="OrthoDB" id="9773233at2"/>
<proteinExistence type="predicted"/>
<comment type="cofactor">
    <cofactor evidence="1">
        <name>FAD</name>
        <dbReference type="ChEBI" id="CHEBI:57692"/>
    </cofactor>
</comment>
<evidence type="ECO:0000259" key="4">
    <source>
        <dbReference type="Pfam" id="PF03486"/>
    </source>
</evidence>
<dbReference type="KEGG" id="gax:Pan161_24620"/>
<dbReference type="Gene3D" id="2.40.30.10">
    <property type="entry name" value="Translation factors"/>
    <property type="match status" value="1"/>
</dbReference>
<dbReference type="InterPro" id="IPR057661">
    <property type="entry name" value="RsdA/BaiN/AoA(So)_Rossmann"/>
</dbReference>
<feature type="domain" description="RsdA/BaiN/AoA(So)-like Rossmann fold-like" evidence="4">
    <location>
        <begin position="30"/>
        <end position="426"/>
    </location>
</feature>